<reference evidence="6" key="1">
    <citation type="journal article" date="2023" name="Arch. Microbiol.">
        <title>Desulfoferula mesophilus gen. nov. sp. nov., a mesophilic sulfate-reducing bacterium isolated from a brackish lake sediment.</title>
        <authorList>
            <person name="Watanabe T."/>
            <person name="Yabe T."/>
            <person name="Tsuji J.M."/>
            <person name="Fukui M."/>
        </authorList>
    </citation>
    <scope>NUCLEOTIDE SEQUENCE [LARGE SCALE GENOMIC DNA]</scope>
    <source>
        <strain evidence="6">12FAK</strain>
    </source>
</reference>
<sequence length="256" mass="28040">MRTEDHKETARFAIRNKKDVVRATVLVAMVSVLGSWVVTVPMLLLAGKYSLGDLGVGMLISTMAPLLVAPPVAYKVFSLMLDLVDSRREIQRLSRTDDLTQTYNRRYFMDMARREFSLAARHGHPVSLLLIDLDGFKQINDSLGHLAGDKALYACADIIRRTTRRDDMVGRFGGDEFMVLAPYSDLESAASLADRIRRALVATDLVLGGKVLSFGASIGVVSNQGHEGDADDLLRRADQALYRAKASGGGRVELAA</sequence>
<dbReference type="Gene3D" id="3.30.70.270">
    <property type="match status" value="1"/>
</dbReference>
<dbReference type="GO" id="GO:0005886">
    <property type="term" value="C:plasma membrane"/>
    <property type="evidence" value="ECO:0007669"/>
    <property type="project" value="TreeGrafter"/>
</dbReference>
<dbReference type="GO" id="GO:0052621">
    <property type="term" value="F:diguanylate cyclase activity"/>
    <property type="evidence" value="ECO:0007669"/>
    <property type="project" value="UniProtKB-EC"/>
</dbReference>
<dbReference type="Proteomes" id="UP001366166">
    <property type="component" value="Chromosome"/>
</dbReference>
<dbReference type="PANTHER" id="PTHR45138">
    <property type="entry name" value="REGULATORY COMPONENTS OF SENSORY TRANSDUCTION SYSTEM"/>
    <property type="match status" value="1"/>
</dbReference>
<feature type="transmembrane region" description="Helical" evidence="3">
    <location>
        <begin position="20"/>
        <end position="44"/>
    </location>
</feature>
<keyword evidence="3" id="KW-1133">Transmembrane helix</keyword>
<dbReference type="KEGG" id="dmp:FAK_35070"/>
<dbReference type="NCBIfam" id="TIGR00254">
    <property type="entry name" value="GGDEF"/>
    <property type="match status" value="1"/>
</dbReference>
<name>A0AAU9EH23_9BACT</name>
<organism evidence="5 6">
    <name type="scientific">Desulfoferula mesophila</name>
    <dbReference type="NCBI Taxonomy" id="3058419"/>
    <lineage>
        <taxon>Bacteria</taxon>
        <taxon>Pseudomonadati</taxon>
        <taxon>Thermodesulfobacteriota</taxon>
        <taxon>Desulfarculia</taxon>
        <taxon>Desulfarculales</taxon>
        <taxon>Desulfarculaceae</taxon>
        <taxon>Desulfoferula</taxon>
    </lineage>
</organism>
<feature type="transmembrane region" description="Helical" evidence="3">
    <location>
        <begin position="56"/>
        <end position="77"/>
    </location>
</feature>
<evidence type="ECO:0000313" key="6">
    <source>
        <dbReference type="Proteomes" id="UP001366166"/>
    </source>
</evidence>
<dbReference type="EMBL" id="AP028679">
    <property type="protein sequence ID" value="BEQ16441.1"/>
    <property type="molecule type" value="Genomic_DNA"/>
</dbReference>
<keyword evidence="3" id="KW-0472">Membrane</keyword>
<dbReference type="SMART" id="SM00267">
    <property type="entry name" value="GGDEF"/>
    <property type="match status" value="1"/>
</dbReference>
<evidence type="ECO:0000259" key="4">
    <source>
        <dbReference type="PROSITE" id="PS50887"/>
    </source>
</evidence>
<dbReference type="Pfam" id="PF00990">
    <property type="entry name" value="GGDEF"/>
    <property type="match status" value="1"/>
</dbReference>
<comment type="catalytic activity">
    <reaction evidence="2">
        <text>2 GTP = 3',3'-c-di-GMP + 2 diphosphate</text>
        <dbReference type="Rhea" id="RHEA:24898"/>
        <dbReference type="ChEBI" id="CHEBI:33019"/>
        <dbReference type="ChEBI" id="CHEBI:37565"/>
        <dbReference type="ChEBI" id="CHEBI:58805"/>
        <dbReference type="EC" id="2.7.7.65"/>
    </reaction>
</comment>
<protein>
    <recommendedName>
        <fullName evidence="1">diguanylate cyclase</fullName>
        <ecNumber evidence="1">2.7.7.65</ecNumber>
    </recommendedName>
</protein>
<dbReference type="FunFam" id="3.30.70.270:FF:000001">
    <property type="entry name" value="Diguanylate cyclase domain protein"/>
    <property type="match status" value="1"/>
</dbReference>
<gene>
    <name evidence="5" type="ORF">FAK_35070</name>
</gene>
<dbReference type="InterPro" id="IPR000160">
    <property type="entry name" value="GGDEF_dom"/>
</dbReference>
<dbReference type="PANTHER" id="PTHR45138:SF9">
    <property type="entry name" value="DIGUANYLATE CYCLASE DGCM-RELATED"/>
    <property type="match status" value="1"/>
</dbReference>
<dbReference type="InterPro" id="IPR029787">
    <property type="entry name" value="Nucleotide_cyclase"/>
</dbReference>
<dbReference type="InterPro" id="IPR043128">
    <property type="entry name" value="Rev_trsase/Diguanyl_cyclase"/>
</dbReference>
<dbReference type="PROSITE" id="PS50887">
    <property type="entry name" value="GGDEF"/>
    <property type="match status" value="1"/>
</dbReference>
<dbReference type="EC" id="2.7.7.65" evidence="1"/>
<evidence type="ECO:0000256" key="3">
    <source>
        <dbReference type="SAM" id="Phobius"/>
    </source>
</evidence>
<dbReference type="RefSeq" id="WP_338602257.1">
    <property type="nucleotide sequence ID" value="NZ_AP028679.1"/>
</dbReference>
<accession>A0AAU9EH23</accession>
<dbReference type="GO" id="GO:0043709">
    <property type="term" value="P:cell adhesion involved in single-species biofilm formation"/>
    <property type="evidence" value="ECO:0007669"/>
    <property type="project" value="TreeGrafter"/>
</dbReference>
<dbReference type="AlphaFoldDB" id="A0AAU9EH23"/>
<feature type="domain" description="GGDEF" evidence="4">
    <location>
        <begin position="124"/>
        <end position="256"/>
    </location>
</feature>
<evidence type="ECO:0000256" key="2">
    <source>
        <dbReference type="ARBA" id="ARBA00034247"/>
    </source>
</evidence>
<dbReference type="CDD" id="cd01949">
    <property type="entry name" value="GGDEF"/>
    <property type="match status" value="1"/>
</dbReference>
<dbReference type="GO" id="GO:1902201">
    <property type="term" value="P:negative regulation of bacterial-type flagellum-dependent cell motility"/>
    <property type="evidence" value="ECO:0007669"/>
    <property type="project" value="TreeGrafter"/>
</dbReference>
<dbReference type="SUPFAM" id="SSF55073">
    <property type="entry name" value="Nucleotide cyclase"/>
    <property type="match status" value="1"/>
</dbReference>
<evidence type="ECO:0000313" key="5">
    <source>
        <dbReference type="EMBL" id="BEQ16441.1"/>
    </source>
</evidence>
<keyword evidence="6" id="KW-1185">Reference proteome</keyword>
<keyword evidence="3" id="KW-0812">Transmembrane</keyword>
<dbReference type="InterPro" id="IPR050469">
    <property type="entry name" value="Diguanylate_Cyclase"/>
</dbReference>
<proteinExistence type="predicted"/>
<evidence type="ECO:0000256" key="1">
    <source>
        <dbReference type="ARBA" id="ARBA00012528"/>
    </source>
</evidence>